<dbReference type="SUPFAM" id="SSF48208">
    <property type="entry name" value="Six-hairpin glycosidases"/>
    <property type="match status" value="1"/>
</dbReference>
<dbReference type="InterPro" id="IPR052043">
    <property type="entry name" value="PolySaccharide_Degr_Enz"/>
</dbReference>
<dbReference type="SUPFAM" id="SSF52317">
    <property type="entry name" value="Class I glutamine amidotransferase-like"/>
    <property type="match status" value="1"/>
</dbReference>
<evidence type="ECO:0000256" key="2">
    <source>
        <dbReference type="SAM" id="SignalP"/>
    </source>
</evidence>
<keyword evidence="2" id="KW-0732">Signal</keyword>
<dbReference type="InterPro" id="IPR008928">
    <property type="entry name" value="6-hairpin_glycosidase_sf"/>
</dbReference>
<sequence>MKKLLVFLCFLCLAPSLRAQAQKPWSVRMAESLMAKYPDSIVIGDKTYTRWDYEQGLVLEALRRVWRRTGDGKYYDYIKHDIDLFVQDDGTITTYDFESFNIDNLPPGRALLMLYEQTGEAKYKKAAYELRRQLAEQPRTKEGGFWHKKRYPYQMWLDGLYMGEPFYAEFSQVFNEPENFDDIARQFELIEKHLVDEKTGLLYHGYDESRQQKWADPKTGRSPNYWGRAIGWYAMALVDVLDNFPKEHPKYSSLVSYLQRLAPVLVNYQDDSGCWYQIVDQGSRQGNYLEASASNMFVYSLLKGVRMGYLNASFLAPAQKGYQCILDNFIDVAPDGMVHLDKTVSVGGLGGNPYRSGSYDYYLSEPIRPDDLKGVGPFIKASVEMEMVDEQKVGKGLRVGLDYYFNHEVRNTKDGKKERYHYTWEDPTNSGFKLWGETFQHFGATIDSVATAPTAASLKNVDVYIIVDPDTKKESPNPHFVEKKDIKALETWVKAGGVLVLMSNDTSNVEHVHFNELAKAFGMQFLPKNLNMVKNNQFEQGLVKTPAGHPIFQEPLNLYLKEIAPLSVKSPAEGVLTHHGEILMAVAKVGKGTVFAVGDPWLYNEYVDGRKLPGTFQNFEAGKALAKWLLEQAGPASDNP</sequence>
<evidence type="ECO:0000313" key="4">
    <source>
        <dbReference type="Proteomes" id="UP000198510"/>
    </source>
</evidence>
<reference evidence="3 4" key="1">
    <citation type="submission" date="2016-10" db="EMBL/GenBank/DDBJ databases">
        <authorList>
            <person name="de Groot N.N."/>
        </authorList>
    </citation>
    <scope>NUCLEOTIDE SEQUENCE [LARGE SCALE GENOMIC DNA]</scope>
    <source>
        <strain evidence="3 4">DSM 25186</strain>
    </source>
</reference>
<protein>
    <submittedName>
        <fullName evidence="3">Unsaturated rhamnogalacturonyl hydrolase</fullName>
    </submittedName>
</protein>
<dbReference type="InterPro" id="IPR029062">
    <property type="entry name" value="Class_I_gatase-like"/>
</dbReference>
<gene>
    <name evidence="3" type="ORF">SAMN05421823_103140</name>
</gene>
<keyword evidence="4" id="KW-1185">Reference proteome</keyword>
<name>A0A1G9DIB0_9BACT</name>
<dbReference type="STRING" id="1075417.SAMN05421823_103140"/>
<accession>A0A1G9DIB0</accession>
<dbReference type="PANTHER" id="PTHR33886:SF8">
    <property type="entry name" value="UNSATURATED RHAMNOGALACTURONAN HYDROLASE (EUROFUNG)"/>
    <property type="match status" value="1"/>
</dbReference>
<dbReference type="PANTHER" id="PTHR33886">
    <property type="entry name" value="UNSATURATED RHAMNOGALACTURONAN HYDROLASE (EUROFUNG)"/>
    <property type="match status" value="1"/>
</dbReference>
<evidence type="ECO:0000313" key="3">
    <source>
        <dbReference type="EMBL" id="SDK63580.1"/>
    </source>
</evidence>
<proteinExistence type="predicted"/>
<dbReference type="InterPro" id="IPR010905">
    <property type="entry name" value="Glyco_hydro_88"/>
</dbReference>
<dbReference type="Proteomes" id="UP000198510">
    <property type="component" value="Unassembled WGS sequence"/>
</dbReference>
<dbReference type="AlphaFoldDB" id="A0A1G9DIB0"/>
<dbReference type="GO" id="GO:0016787">
    <property type="term" value="F:hydrolase activity"/>
    <property type="evidence" value="ECO:0007669"/>
    <property type="project" value="UniProtKB-KW"/>
</dbReference>
<organism evidence="3 4">
    <name type="scientific">Catalinimonas alkaloidigena</name>
    <dbReference type="NCBI Taxonomy" id="1075417"/>
    <lineage>
        <taxon>Bacteria</taxon>
        <taxon>Pseudomonadati</taxon>
        <taxon>Bacteroidota</taxon>
        <taxon>Cytophagia</taxon>
        <taxon>Cytophagales</taxon>
        <taxon>Catalimonadaceae</taxon>
        <taxon>Catalinimonas</taxon>
    </lineage>
</organism>
<evidence type="ECO:0000256" key="1">
    <source>
        <dbReference type="ARBA" id="ARBA00022801"/>
    </source>
</evidence>
<dbReference type="EMBL" id="FNFO01000003">
    <property type="protein sequence ID" value="SDK63580.1"/>
    <property type="molecule type" value="Genomic_DNA"/>
</dbReference>
<feature type="signal peptide" evidence="2">
    <location>
        <begin position="1"/>
        <end position="21"/>
    </location>
</feature>
<feature type="chain" id="PRO_5011655534" evidence="2">
    <location>
        <begin position="22"/>
        <end position="640"/>
    </location>
</feature>
<dbReference type="RefSeq" id="WP_245706004.1">
    <property type="nucleotide sequence ID" value="NZ_FNFO01000003.1"/>
</dbReference>
<keyword evidence="1 3" id="KW-0378">Hydrolase</keyword>
<dbReference type="Pfam" id="PF07470">
    <property type="entry name" value="Glyco_hydro_88"/>
    <property type="match status" value="1"/>
</dbReference>
<dbReference type="Gene3D" id="3.40.50.880">
    <property type="match status" value="1"/>
</dbReference>
<dbReference type="GO" id="GO:0005975">
    <property type="term" value="P:carbohydrate metabolic process"/>
    <property type="evidence" value="ECO:0007669"/>
    <property type="project" value="InterPro"/>
</dbReference>
<dbReference type="Gene3D" id="1.50.10.10">
    <property type="match status" value="1"/>
</dbReference>
<dbReference type="InterPro" id="IPR012341">
    <property type="entry name" value="6hp_glycosidase-like_sf"/>
</dbReference>